<dbReference type="EMBL" id="LAZR01002957">
    <property type="protein sequence ID" value="KKN23596.1"/>
    <property type="molecule type" value="Genomic_DNA"/>
</dbReference>
<gene>
    <name evidence="2" type="ORF">LCGC14_0903450</name>
</gene>
<evidence type="ECO:0000313" key="2">
    <source>
        <dbReference type="EMBL" id="KKN23596.1"/>
    </source>
</evidence>
<sequence>MGFISLGTIHTFLSAPSLWEGFSLVREQFSPFNLPNVFLTILLLLPAIGARLLGEKFQKDQRL</sequence>
<accession>A0A0F9RES9</accession>
<dbReference type="AlphaFoldDB" id="A0A0F9RES9"/>
<comment type="caution">
    <text evidence="2">The sequence shown here is derived from an EMBL/GenBank/DDBJ whole genome shotgun (WGS) entry which is preliminary data.</text>
</comment>
<organism evidence="2">
    <name type="scientific">marine sediment metagenome</name>
    <dbReference type="NCBI Taxonomy" id="412755"/>
    <lineage>
        <taxon>unclassified sequences</taxon>
        <taxon>metagenomes</taxon>
        <taxon>ecological metagenomes</taxon>
    </lineage>
</organism>
<feature type="transmembrane region" description="Helical" evidence="1">
    <location>
        <begin position="34"/>
        <end position="53"/>
    </location>
</feature>
<keyword evidence="1" id="KW-0812">Transmembrane</keyword>
<name>A0A0F9RES9_9ZZZZ</name>
<protein>
    <submittedName>
        <fullName evidence="2">Uncharacterized protein</fullName>
    </submittedName>
</protein>
<proteinExistence type="predicted"/>
<keyword evidence="1" id="KW-0472">Membrane</keyword>
<keyword evidence="1" id="KW-1133">Transmembrane helix</keyword>
<reference evidence="2" key="1">
    <citation type="journal article" date="2015" name="Nature">
        <title>Complex archaea that bridge the gap between prokaryotes and eukaryotes.</title>
        <authorList>
            <person name="Spang A."/>
            <person name="Saw J.H."/>
            <person name="Jorgensen S.L."/>
            <person name="Zaremba-Niedzwiedzka K."/>
            <person name="Martijn J."/>
            <person name="Lind A.E."/>
            <person name="van Eijk R."/>
            <person name="Schleper C."/>
            <person name="Guy L."/>
            <person name="Ettema T.J."/>
        </authorList>
    </citation>
    <scope>NUCLEOTIDE SEQUENCE</scope>
</reference>
<evidence type="ECO:0000256" key="1">
    <source>
        <dbReference type="SAM" id="Phobius"/>
    </source>
</evidence>